<dbReference type="AlphaFoldDB" id="A0AAV7GE22"/>
<reference evidence="8 9" key="1">
    <citation type="journal article" date="2021" name="Hortic Res">
        <title>Chromosome-scale assembly of the Dendrobium chrysotoxum genome enhances the understanding of orchid evolution.</title>
        <authorList>
            <person name="Zhang Y."/>
            <person name="Zhang G.Q."/>
            <person name="Zhang D."/>
            <person name="Liu X.D."/>
            <person name="Xu X.Y."/>
            <person name="Sun W.H."/>
            <person name="Yu X."/>
            <person name="Zhu X."/>
            <person name="Wang Z.W."/>
            <person name="Zhao X."/>
            <person name="Zhong W.Y."/>
            <person name="Chen H."/>
            <person name="Yin W.L."/>
            <person name="Huang T."/>
            <person name="Niu S.C."/>
            <person name="Liu Z.J."/>
        </authorList>
    </citation>
    <scope>NUCLEOTIDE SEQUENCE [LARGE SCALE GENOMIC DNA]</scope>
    <source>
        <strain evidence="8">Lindl</strain>
    </source>
</reference>
<dbReference type="Pfam" id="PF06749">
    <property type="entry name" value="DUF1218"/>
    <property type="match status" value="1"/>
</dbReference>
<comment type="subcellular location">
    <subcellularLocation>
        <location evidence="1">Endomembrane system</location>
        <topology evidence="1">Multi-pass membrane protein</topology>
    </subcellularLocation>
</comment>
<dbReference type="InterPro" id="IPR052222">
    <property type="entry name" value="DESIGUAL"/>
</dbReference>
<dbReference type="GO" id="GO:0012505">
    <property type="term" value="C:endomembrane system"/>
    <property type="evidence" value="ECO:0007669"/>
    <property type="project" value="UniProtKB-SubCell"/>
</dbReference>
<evidence type="ECO:0000256" key="1">
    <source>
        <dbReference type="ARBA" id="ARBA00004127"/>
    </source>
</evidence>
<feature type="transmembrane region" description="Helical" evidence="7">
    <location>
        <begin position="57"/>
        <end position="78"/>
    </location>
</feature>
<keyword evidence="9" id="KW-1185">Reference proteome</keyword>
<evidence type="ECO:0000256" key="4">
    <source>
        <dbReference type="ARBA" id="ARBA00022989"/>
    </source>
</evidence>
<accession>A0AAV7GE22</accession>
<gene>
    <name evidence="8" type="ORF">IEQ34_016073</name>
</gene>
<dbReference type="Proteomes" id="UP000775213">
    <property type="component" value="Unassembled WGS sequence"/>
</dbReference>
<evidence type="ECO:0000256" key="7">
    <source>
        <dbReference type="SAM" id="Phobius"/>
    </source>
</evidence>
<keyword evidence="4 7" id="KW-1133">Transmembrane helix</keyword>
<protein>
    <submittedName>
        <fullName evidence="8">Uncharacterized protein</fullName>
    </submittedName>
</protein>
<evidence type="ECO:0000313" key="9">
    <source>
        <dbReference type="Proteomes" id="UP000775213"/>
    </source>
</evidence>
<evidence type="ECO:0000256" key="5">
    <source>
        <dbReference type="ARBA" id="ARBA00023136"/>
    </source>
</evidence>
<organism evidence="8 9">
    <name type="scientific">Dendrobium chrysotoxum</name>
    <name type="common">Orchid</name>
    <dbReference type="NCBI Taxonomy" id="161865"/>
    <lineage>
        <taxon>Eukaryota</taxon>
        <taxon>Viridiplantae</taxon>
        <taxon>Streptophyta</taxon>
        <taxon>Embryophyta</taxon>
        <taxon>Tracheophyta</taxon>
        <taxon>Spermatophyta</taxon>
        <taxon>Magnoliopsida</taxon>
        <taxon>Liliopsida</taxon>
        <taxon>Asparagales</taxon>
        <taxon>Orchidaceae</taxon>
        <taxon>Epidendroideae</taxon>
        <taxon>Malaxideae</taxon>
        <taxon>Dendrobiinae</taxon>
        <taxon>Dendrobium</taxon>
    </lineage>
</organism>
<keyword evidence="5 7" id="KW-0472">Membrane</keyword>
<feature type="transmembrane region" description="Helical" evidence="7">
    <location>
        <begin position="104"/>
        <end position="123"/>
    </location>
</feature>
<name>A0AAV7GE22_DENCH</name>
<comment type="caution">
    <text evidence="8">The sequence shown here is derived from an EMBL/GenBank/DDBJ whole genome shotgun (WGS) entry which is preliminary data.</text>
</comment>
<comment type="similarity">
    <text evidence="6">Belongs to the DESIGUAL family.</text>
</comment>
<keyword evidence="2 7" id="KW-0812">Transmembrane</keyword>
<evidence type="ECO:0000256" key="2">
    <source>
        <dbReference type="ARBA" id="ARBA00022692"/>
    </source>
</evidence>
<keyword evidence="3" id="KW-0732">Signal</keyword>
<feature type="transmembrane region" description="Helical" evidence="7">
    <location>
        <begin position="20"/>
        <end position="37"/>
    </location>
</feature>
<evidence type="ECO:0000256" key="6">
    <source>
        <dbReference type="ARBA" id="ARBA00029467"/>
    </source>
</evidence>
<dbReference type="EMBL" id="JAGFBR010000015">
    <property type="protein sequence ID" value="KAH0454149.1"/>
    <property type="molecule type" value="Genomic_DNA"/>
</dbReference>
<dbReference type="InterPro" id="IPR009606">
    <property type="entry name" value="DEAL/Modifying_wall_lignin1/2"/>
</dbReference>
<evidence type="ECO:0000256" key="3">
    <source>
        <dbReference type="ARBA" id="ARBA00022729"/>
    </source>
</evidence>
<proteinExistence type="inferred from homology"/>
<evidence type="ECO:0000313" key="8">
    <source>
        <dbReference type="EMBL" id="KAH0454149.1"/>
    </source>
</evidence>
<sequence length="206" mass="22583">MGQRLDVVVVVVVAPARVQYTVLPVISAALGLLSVFFPYKGKSVPKGSRFYSMTLRVYFVCGCSRLVSVFAEAMMMLATDTEGFHCSLNGHEGMEYECPTAKNGLFGGAAFLALDASLFWLVCQKLALNARANFLEEEESNESYGAVLITDYDANGAEVMNVKSLMVTANRWQWWLVTEMVATTGGGGWRRVAAKQTCDVNTFTQN</sequence>
<dbReference type="PANTHER" id="PTHR31769">
    <property type="entry name" value="OS07G0462200 PROTEIN-RELATED"/>
    <property type="match status" value="1"/>
</dbReference>